<keyword evidence="2" id="KW-1185">Reference proteome</keyword>
<gene>
    <name evidence="1" type="ORF">ADIWIN_0663</name>
</gene>
<sequence length="80" mass="9138">MVGLHALTHDEDKEQDLHCEVCDYATINNVTPILTPETQEFYIENTELVIVRDNFNAYSFVTPKTITSSQLLSRPPPFLL</sequence>
<dbReference type="eggNOG" id="ENOG5033IIZ">
    <property type="taxonomic scope" value="Bacteria"/>
</dbReference>
<dbReference type="Proteomes" id="UP000014962">
    <property type="component" value="Unassembled WGS sequence"/>
</dbReference>
<reference evidence="1 2" key="1">
    <citation type="journal article" date="2013" name="Genome Announc.">
        <title>Draft Genome Sequence of Winogradskyella psychrotolerans RS-3T, Isolated from the Marine Transect of Kongsfjorden, Ny-Alesund, Svalbard, Arctic Ocean.</title>
        <authorList>
            <person name="Kumar Pinnaka A."/>
            <person name="Ara S."/>
            <person name="Singh A."/>
            <person name="Shivaji S."/>
        </authorList>
    </citation>
    <scope>NUCLEOTIDE SEQUENCE [LARGE SCALE GENOMIC DNA]</scope>
    <source>
        <strain evidence="1 2">RS-3</strain>
    </source>
</reference>
<accession>S7VW37</accession>
<protein>
    <submittedName>
        <fullName evidence="1">Uncharacterized protein</fullName>
    </submittedName>
</protein>
<proteinExistence type="predicted"/>
<dbReference type="AlphaFoldDB" id="S7VW37"/>
<dbReference type="STRING" id="641526.ADIWIN_0663"/>
<dbReference type="EMBL" id="ATMR01000037">
    <property type="protein sequence ID" value="EPR74321.1"/>
    <property type="molecule type" value="Genomic_DNA"/>
</dbReference>
<organism evidence="1 2">
    <name type="scientific">Winogradskyella psychrotolerans RS-3</name>
    <dbReference type="NCBI Taxonomy" id="641526"/>
    <lineage>
        <taxon>Bacteria</taxon>
        <taxon>Pseudomonadati</taxon>
        <taxon>Bacteroidota</taxon>
        <taxon>Flavobacteriia</taxon>
        <taxon>Flavobacteriales</taxon>
        <taxon>Flavobacteriaceae</taxon>
        <taxon>Winogradskyella</taxon>
    </lineage>
</organism>
<evidence type="ECO:0000313" key="1">
    <source>
        <dbReference type="EMBL" id="EPR74321.1"/>
    </source>
</evidence>
<comment type="caution">
    <text evidence="1">The sequence shown here is derived from an EMBL/GenBank/DDBJ whole genome shotgun (WGS) entry which is preliminary data.</text>
</comment>
<evidence type="ECO:0000313" key="2">
    <source>
        <dbReference type="Proteomes" id="UP000014962"/>
    </source>
</evidence>
<name>S7VW37_9FLAO</name>